<organism evidence="1 2">
    <name type="scientific">Ogataea philodendri</name>
    <dbReference type="NCBI Taxonomy" id="1378263"/>
    <lineage>
        <taxon>Eukaryota</taxon>
        <taxon>Fungi</taxon>
        <taxon>Dikarya</taxon>
        <taxon>Ascomycota</taxon>
        <taxon>Saccharomycotina</taxon>
        <taxon>Pichiomycetes</taxon>
        <taxon>Pichiales</taxon>
        <taxon>Pichiaceae</taxon>
        <taxon>Ogataea</taxon>
    </lineage>
</organism>
<dbReference type="EMBL" id="JAEUBE010000504">
    <property type="protein sequence ID" value="KAH3660391.1"/>
    <property type="molecule type" value="Genomic_DNA"/>
</dbReference>
<accession>A0A9P8SZG4</accession>
<reference evidence="1" key="2">
    <citation type="submission" date="2021-01" db="EMBL/GenBank/DDBJ databases">
        <authorList>
            <person name="Schikora-Tamarit M.A."/>
        </authorList>
    </citation>
    <scope>NUCLEOTIDE SEQUENCE</scope>
    <source>
        <strain evidence="1">CBS6075</strain>
    </source>
</reference>
<proteinExistence type="predicted"/>
<evidence type="ECO:0000313" key="1">
    <source>
        <dbReference type="EMBL" id="KAH3660391.1"/>
    </source>
</evidence>
<gene>
    <name evidence="1" type="ORF">OGAPHI_006977</name>
</gene>
<dbReference type="Proteomes" id="UP000769157">
    <property type="component" value="Unassembled WGS sequence"/>
</dbReference>
<evidence type="ECO:0000313" key="2">
    <source>
        <dbReference type="Proteomes" id="UP000769157"/>
    </source>
</evidence>
<comment type="caution">
    <text evidence="1">The sequence shown here is derived from an EMBL/GenBank/DDBJ whole genome shotgun (WGS) entry which is preliminary data.</text>
</comment>
<keyword evidence="2" id="KW-1185">Reference proteome</keyword>
<dbReference type="AlphaFoldDB" id="A0A9P8SZG4"/>
<name>A0A9P8SZG4_9ASCO</name>
<sequence length="173" mass="18792">MQNGAQTPAVVGRAGLWQAPPLARPASCTDRLESDLVAKRAAPESSLLINGVSRDFSNSCKTWTIVFSVPNSFTDFEGEGWTKLESPSGAEICSLITTLPPDPDWTLEVDSTRSNLHPCGKLDSLNGNDKSSTWFLCLSTNRLDSSLKYSQLSISTSFKILDGTALLLKLRKL</sequence>
<dbReference type="RefSeq" id="XP_046058094.1">
    <property type="nucleotide sequence ID" value="XM_046208321.1"/>
</dbReference>
<reference evidence="1" key="1">
    <citation type="journal article" date="2021" name="Open Biol.">
        <title>Shared evolutionary footprints suggest mitochondrial oxidative damage underlies multiple complex I losses in fungi.</title>
        <authorList>
            <person name="Schikora-Tamarit M.A."/>
            <person name="Marcet-Houben M."/>
            <person name="Nosek J."/>
            <person name="Gabaldon T."/>
        </authorList>
    </citation>
    <scope>NUCLEOTIDE SEQUENCE</scope>
    <source>
        <strain evidence="1">CBS6075</strain>
    </source>
</reference>
<protein>
    <submittedName>
        <fullName evidence="1">Uncharacterized protein</fullName>
    </submittedName>
</protein>
<dbReference type="GeneID" id="70238941"/>